<keyword evidence="3" id="KW-1185">Reference proteome</keyword>
<protein>
    <submittedName>
        <fullName evidence="2">Hnrnpu protein</fullName>
    </submittedName>
</protein>
<reference evidence="2" key="1">
    <citation type="submission" date="2021-02" db="EMBL/GenBank/DDBJ databases">
        <authorList>
            <person name="Dougan E. K."/>
            <person name="Rhodes N."/>
            <person name="Thang M."/>
            <person name="Chan C."/>
        </authorList>
    </citation>
    <scope>NUCLEOTIDE SEQUENCE</scope>
</reference>
<name>A0A812TMQ9_SYMPI</name>
<feature type="region of interest" description="Disordered" evidence="1">
    <location>
        <begin position="41"/>
        <end position="114"/>
    </location>
</feature>
<sequence>MVGDPTADFKKRTQETLLKQKQDKINAEFEVQQAEAIRKYQAEKSQKELQRAAKKARKEAAEAARKAEAERRAAAGEEPLKDEEMKPAEEEDEPDQPMTDPAQDKPPVAELSEEEMKVIFRTSDTPDVCDWVLAKSLNDLTLPDKSEGFDTVTYSWSSRGKAETYFKEWKLMKKLTTRVDDLAVGEWFNTRLNSWKEVLSSWRQKQSIWKAGGNKKDKEEPEPEVPEVPISEATVEEVQPTEEKDEPMTTGVADEDLDVFGVADVLDVGNGEP</sequence>
<comment type="caution">
    <text evidence="2">The sequence shown here is derived from an EMBL/GenBank/DDBJ whole genome shotgun (WGS) entry which is preliminary data.</text>
</comment>
<evidence type="ECO:0000313" key="2">
    <source>
        <dbReference type="EMBL" id="CAE7529737.1"/>
    </source>
</evidence>
<evidence type="ECO:0000313" key="3">
    <source>
        <dbReference type="Proteomes" id="UP000649617"/>
    </source>
</evidence>
<evidence type="ECO:0000256" key="1">
    <source>
        <dbReference type="SAM" id="MobiDB-lite"/>
    </source>
</evidence>
<feature type="compositionally biased region" description="Basic and acidic residues" evidence="1">
    <location>
        <begin position="41"/>
        <end position="51"/>
    </location>
</feature>
<gene>
    <name evidence="2" type="primary">Hnrnpu</name>
    <name evidence="2" type="ORF">SPIL2461_LOCUS13945</name>
</gene>
<dbReference type="EMBL" id="CAJNIZ010031324">
    <property type="protein sequence ID" value="CAE7529737.1"/>
    <property type="molecule type" value="Genomic_DNA"/>
</dbReference>
<feature type="region of interest" description="Disordered" evidence="1">
    <location>
        <begin position="210"/>
        <end position="254"/>
    </location>
</feature>
<dbReference type="Proteomes" id="UP000649617">
    <property type="component" value="Unassembled WGS sequence"/>
</dbReference>
<dbReference type="OrthoDB" id="10422947at2759"/>
<proteinExistence type="predicted"/>
<feature type="non-terminal residue" evidence="2">
    <location>
        <position position="1"/>
    </location>
</feature>
<organism evidence="2 3">
    <name type="scientific">Symbiodinium pilosum</name>
    <name type="common">Dinoflagellate</name>
    <dbReference type="NCBI Taxonomy" id="2952"/>
    <lineage>
        <taxon>Eukaryota</taxon>
        <taxon>Sar</taxon>
        <taxon>Alveolata</taxon>
        <taxon>Dinophyceae</taxon>
        <taxon>Suessiales</taxon>
        <taxon>Symbiodiniaceae</taxon>
        <taxon>Symbiodinium</taxon>
    </lineage>
</organism>
<feature type="compositionally biased region" description="Basic and acidic residues" evidence="1">
    <location>
        <begin position="58"/>
        <end position="88"/>
    </location>
</feature>
<dbReference type="AlphaFoldDB" id="A0A812TMQ9"/>
<accession>A0A812TMQ9</accession>